<dbReference type="OrthoDB" id="3701263at2"/>
<feature type="transmembrane region" description="Helical" evidence="1">
    <location>
        <begin position="430"/>
        <end position="452"/>
    </location>
</feature>
<organism evidence="2 3">
    <name type="scientific">Lentzea xinjiangensis</name>
    <dbReference type="NCBI Taxonomy" id="402600"/>
    <lineage>
        <taxon>Bacteria</taxon>
        <taxon>Bacillati</taxon>
        <taxon>Actinomycetota</taxon>
        <taxon>Actinomycetes</taxon>
        <taxon>Pseudonocardiales</taxon>
        <taxon>Pseudonocardiaceae</taxon>
        <taxon>Lentzea</taxon>
    </lineage>
</organism>
<feature type="transmembrane region" description="Helical" evidence="1">
    <location>
        <begin position="226"/>
        <end position="247"/>
    </location>
</feature>
<dbReference type="EMBL" id="FOFR01000001">
    <property type="protein sequence ID" value="SEP90956.1"/>
    <property type="molecule type" value="Genomic_DNA"/>
</dbReference>
<feature type="transmembrane region" description="Helical" evidence="1">
    <location>
        <begin position="294"/>
        <end position="316"/>
    </location>
</feature>
<feature type="transmembrane region" description="Helical" evidence="1">
    <location>
        <begin position="393"/>
        <end position="418"/>
    </location>
</feature>
<feature type="transmembrane region" description="Helical" evidence="1">
    <location>
        <begin position="20"/>
        <end position="39"/>
    </location>
</feature>
<dbReference type="RefSeq" id="WP_089949176.1">
    <property type="nucleotide sequence ID" value="NZ_FOFR01000001.1"/>
</dbReference>
<dbReference type="AlphaFoldDB" id="A0A1H9BPT4"/>
<feature type="transmembrane region" description="Helical" evidence="1">
    <location>
        <begin position="51"/>
        <end position="68"/>
    </location>
</feature>
<feature type="transmembrane region" description="Helical" evidence="1">
    <location>
        <begin position="121"/>
        <end position="142"/>
    </location>
</feature>
<dbReference type="Proteomes" id="UP000199352">
    <property type="component" value="Unassembled WGS sequence"/>
</dbReference>
<name>A0A1H9BPT4_9PSEU</name>
<evidence type="ECO:0000313" key="3">
    <source>
        <dbReference type="Proteomes" id="UP000199352"/>
    </source>
</evidence>
<sequence length="556" mass="54763">MTRTELENQTPAAGRLRTSWGLAAAGSLLLAAGPLLGVVEGAEPAFTSWPLLALLALAPPAAAGVLLFRGRPFVAAGLIAAVGAFAVGRLLSDLQIAFDAMAVARPELFRPATLVAVTPSAGLWLLVAGHVLVIAGGALASGRAGMPADESEPAGLVTRCVIIAALATVGLLGKPFTSADPFQLDRGPWDLPVLGLTGGLLIALAAPLATALAASSPDPDTREGGTSGVSLALLAVVLPPLVTAAVAPGIGIAIGPLLALVAALCLPLTLPLARFVRGKRDGSRDLPLPSVRRMHVIAGVLVVLSAAAVLAGAVVPQLDLATGGAAPALASVTVLWPAGLAFGVLGLALLVPSTATAVRPALLFGYLAVQLAVAVAAQPALSASQLGIAQPGTGFWLMVAELPLGLLALVCAGLAGAVERENAGAGEPEQVPVAELGAVLLAGVFAVGAFVLPNVRGDNYTAATVVPGGEAAVSAALLCSLIVLIIGLVVALRSRPARAAAVLAGAVLLLGVRALELPLTGDKVPGAVAGPGTWLALASCAALLVAAGLAGARASR</sequence>
<reference evidence="3" key="1">
    <citation type="submission" date="2016-10" db="EMBL/GenBank/DDBJ databases">
        <authorList>
            <person name="Varghese N."/>
            <person name="Submissions S."/>
        </authorList>
    </citation>
    <scope>NUCLEOTIDE SEQUENCE [LARGE SCALE GENOMIC DNA]</scope>
    <source>
        <strain evidence="3">CGMCC 4.3525</strain>
    </source>
</reference>
<feature type="transmembrane region" description="Helical" evidence="1">
    <location>
        <begin position="535"/>
        <end position="552"/>
    </location>
</feature>
<feature type="transmembrane region" description="Helical" evidence="1">
    <location>
        <begin position="253"/>
        <end position="273"/>
    </location>
</feature>
<evidence type="ECO:0000313" key="2">
    <source>
        <dbReference type="EMBL" id="SEP90956.1"/>
    </source>
</evidence>
<accession>A0A1H9BPT4</accession>
<keyword evidence="3" id="KW-1185">Reference proteome</keyword>
<feature type="transmembrane region" description="Helical" evidence="1">
    <location>
        <begin position="73"/>
        <end position="91"/>
    </location>
</feature>
<proteinExistence type="predicted"/>
<evidence type="ECO:0000256" key="1">
    <source>
        <dbReference type="SAM" id="Phobius"/>
    </source>
</evidence>
<keyword evidence="1" id="KW-0812">Transmembrane</keyword>
<feature type="transmembrane region" description="Helical" evidence="1">
    <location>
        <begin position="472"/>
        <end position="492"/>
    </location>
</feature>
<feature type="transmembrane region" description="Helical" evidence="1">
    <location>
        <begin position="193"/>
        <end position="214"/>
    </location>
</feature>
<dbReference type="STRING" id="402600.SAMN05216188_101877"/>
<feature type="transmembrane region" description="Helical" evidence="1">
    <location>
        <begin position="499"/>
        <end position="515"/>
    </location>
</feature>
<gene>
    <name evidence="2" type="ORF">SAMN05216188_101877</name>
</gene>
<keyword evidence="1" id="KW-1133">Transmembrane helix</keyword>
<feature type="transmembrane region" description="Helical" evidence="1">
    <location>
        <begin position="154"/>
        <end position="173"/>
    </location>
</feature>
<feature type="transmembrane region" description="Helical" evidence="1">
    <location>
        <begin position="363"/>
        <end position="381"/>
    </location>
</feature>
<feature type="transmembrane region" description="Helical" evidence="1">
    <location>
        <begin position="328"/>
        <end position="351"/>
    </location>
</feature>
<protein>
    <submittedName>
        <fullName evidence="2">Uncharacterized protein</fullName>
    </submittedName>
</protein>
<keyword evidence="1" id="KW-0472">Membrane</keyword>